<reference evidence="2 3" key="1">
    <citation type="submission" date="2017-04" db="EMBL/GenBank/DDBJ databases">
        <authorList>
            <person name="Afonso C.L."/>
            <person name="Miller P.J."/>
            <person name="Scott M.A."/>
            <person name="Spackman E."/>
            <person name="Goraichik I."/>
            <person name="Dimitrov K.M."/>
            <person name="Suarez D.L."/>
            <person name="Swayne D.E."/>
        </authorList>
    </citation>
    <scope>NUCLEOTIDE SEQUENCE [LARGE SCALE GENOMIC DNA]</scope>
    <source>
        <strain evidence="2 3">B5P</strain>
    </source>
</reference>
<dbReference type="AlphaFoldDB" id="A0A1X7NRA4"/>
<dbReference type="SUPFAM" id="SSF55729">
    <property type="entry name" value="Acyl-CoA N-acyltransferases (Nat)"/>
    <property type="match status" value="1"/>
</dbReference>
<gene>
    <name evidence="2" type="ORF">SAMN02982922_2388</name>
</gene>
<proteinExistence type="predicted"/>
<evidence type="ECO:0000313" key="3">
    <source>
        <dbReference type="Proteomes" id="UP000193083"/>
    </source>
</evidence>
<dbReference type="EMBL" id="FXBL01000004">
    <property type="protein sequence ID" value="SMH40600.1"/>
    <property type="molecule type" value="Genomic_DNA"/>
</dbReference>
<dbReference type="Gene3D" id="3.40.630.30">
    <property type="match status" value="1"/>
</dbReference>
<feature type="domain" description="N-acetyltransferase" evidence="1">
    <location>
        <begin position="17"/>
        <end position="152"/>
    </location>
</feature>
<evidence type="ECO:0000313" key="2">
    <source>
        <dbReference type="EMBL" id="SMH40600.1"/>
    </source>
</evidence>
<dbReference type="InterPro" id="IPR016181">
    <property type="entry name" value="Acyl_CoA_acyltransferase"/>
</dbReference>
<keyword evidence="3" id="KW-1185">Reference proteome</keyword>
<name>A0A1X7NRA4_9HYPH</name>
<dbReference type="RefSeq" id="WP_085464355.1">
    <property type="nucleotide sequence ID" value="NZ_FXBL01000004.1"/>
</dbReference>
<dbReference type="GO" id="GO:0016747">
    <property type="term" value="F:acyltransferase activity, transferring groups other than amino-acyl groups"/>
    <property type="evidence" value="ECO:0007669"/>
    <property type="project" value="InterPro"/>
</dbReference>
<keyword evidence="2" id="KW-0808">Transferase</keyword>
<organism evidence="2 3">
    <name type="scientific">Mesorhizobium australicum</name>
    <dbReference type="NCBI Taxonomy" id="536018"/>
    <lineage>
        <taxon>Bacteria</taxon>
        <taxon>Pseudomonadati</taxon>
        <taxon>Pseudomonadota</taxon>
        <taxon>Alphaproteobacteria</taxon>
        <taxon>Hyphomicrobiales</taxon>
        <taxon>Phyllobacteriaceae</taxon>
        <taxon>Mesorhizobium</taxon>
    </lineage>
</organism>
<accession>A0A1X7NRA4</accession>
<dbReference type="Pfam" id="PF13302">
    <property type="entry name" value="Acetyltransf_3"/>
    <property type="match status" value="1"/>
</dbReference>
<protein>
    <submittedName>
        <fullName evidence="2">Protein N-acetyltransferase, RimJ/RimL family</fullName>
    </submittedName>
</protein>
<dbReference type="OrthoDB" id="2049878at2"/>
<dbReference type="InterPro" id="IPR000182">
    <property type="entry name" value="GNAT_dom"/>
</dbReference>
<dbReference type="Proteomes" id="UP000193083">
    <property type="component" value="Unassembled WGS sequence"/>
</dbReference>
<evidence type="ECO:0000259" key="1">
    <source>
        <dbReference type="Pfam" id="PF13302"/>
    </source>
</evidence>
<sequence length="187" mass="21530">MNDGRKRLSIPVEGPTLRLRLIDPGDAAYLHGLRTDPAYSRHLSTVEGTVLDQQRWIEAYKHREAAGQELYFIIERHDDTRCGTVRLYDIGIERFTWGSWILDQNKPQKAAVESALLSFGVGFDVLGISLAQLKVHDQNQHAISFYRRFGMTEILHFGSEIHFDYPRTRFEADRATYLAILQNEPRA</sequence>